<dbReference type="Proteomes" id="UP001501414">
    <property type="component" value="Unassembled WGS sequence"/>
</dbReference>
<evidence type="ECO:0000313" key="2">
    <source>
        <dbReference type="EMBL" id="GAA1398717.1"/>
    </source>
</evidence>
<protein>
    <submittedName>
        <fullName evidence="2">PQQ-dependent sugar dehydrogenase</fullName>
    </submittedName>
</protein>
<dbReference type="SUPFAM" id="SSF50952">
    <property type="entry name" value="Soluble quinoprotein glucose dehydrogenase"/>
    <property type="match status" value="1"/>
</dbReference>
<dbReference type="EMBL" id="BAAAJK010000042">
    <property type="protein sequence ID" value="GAA1398717.1"/>
    <property type="molecule type" value="Genomic_DNA"/>
</dbReference>
<evidence type="ECO:0000256" key="1">
    <source>
        <dbReference type="SAM" id="MobiDB-lite"/>
    </source>
</evidence>
<organism evidence="2 3">
    <name type="scientific">Pseudonocardia kongjuensis</name>
    <dbReference type="NCBI Taxonomy" id="102227"/>
    <lineage>
        <taxon>Bacteria</taxon>
        <taxon>Bacillati</taxon>
        <taxon>Actinomycetota</taxon>
        <taxon>Actinomycetes</taxon>
        <taxon>Pseudonocardiales</taxon>
        <taxon>Pseudonocardiaceae</taxon>
        <taxon>Pseudonocardia</taxon>
    </lineage>
</organism>
<sequence>MAPDRTHPALTSPRLPWTPVNVRLLLTVAALLVLVTGCATFPDEGARDWRPQAEGEGELGGPPQIAPTEPPPPTEPAPGPQQQQQAPPPAGPCEDPDPQVVAACLGPVGAIAVLPPGDQALVAERRTGRVLQVRRGADPVEIATVPVDPATGINGLVLSPGYAEDRLVYVLAGTPDGGQVLRIAPGEPPKPVLTGLPNSAGGGLAVDDAHLVVATGAGEGPLAGAVLRIDTLGRPAPGNPDPASPVLARGLTDPGGVCIDPAADTTWVTDRAPTRDVLYRVGEGTLGAPAWTWPERPGVAGCTVLPGTLVVAQSGAEALYLLTPGRDGAFTGDPKPVLEEIYGAVGEVTRAPDGLLWLGTVNRDGTAPGRTDDRVVRIQPPTGGGESAI</sequence>
<feature type="compositionally biased region" description="Pro residues" evidence="1">
    <location>
        <begin position="64"/>
        <end position="79"/>
    </location>
</feature>
<evidence type="ECO:0000313" key="3">
    <source>
        <dbReference type="Proteomes" id="UP001501414"/>
    </source>
</evidence>
<accession>A0ABN1Y5P8</accession>
<comment type="caution">
    <text evidence="2">The sequence shown here is derived from an EMBL/GenBank/DDBJ whole genome shotgun (WGS) entry which is preliminary data.</text>
</comment>
<gene>
    <name evidence="2" type="ORF">GCM10009613_53250</name>
</gene>
<keyword evidence="3" id="KW-1185">Reference proteome</keyword>
<dbReference type="InterPro" id="IPR011041">
    <property type="entry name" value="Quinoprot_gluc/sorb_DH_b-prop"/>
</dbReference>
<feature type="compositionally biased region" description="Basic and acidic residues" evidence="1">
    <location>
        <begin position="44"/>
        <end position="53"/>
    </location>
</feature>
<name>A0ABN1Y5P8_9PSEU</name>
<dbReference type="Gene3D" id="2.120.10.30">
    <property type="entry name" value="TolB, C-terminal domain"/>
    <property type="match status" value="1"/>
</dbReference>
<feature type="region of interest" description="Disordered" evidence="1">
    <location>
        <begin position="367"/>
        <end position="389"/>
    </location>
</feature>
<proteinExistence type="predicted"/>
<feature type="region of interest" description="Disordered" evidence="1">
    <location>
        <begin position="42"/>
        <end position="98"/>
    </location>
</feature>
<reference evidence="2 3" key="1">
    <citation type="journal article" date="2019" name="Int. J. Syst. Evol. Microbiol.">
        <title>The Global Catalogue of Microorganisms (GCM) 10K type strain sequencing project: providing services to taxonomists for standard genome sequencing and annotation.</title>
        <authorList>
            <consortium name="The Broad Institute Genomics Platform"/>
            <consortium name="The Broad Institute Genome Sequencing Center for Infectious Disease"/>
            <person name="Wu L."/>
            <person name="Ma J."/>
        </authorList>
    </citation>
    <scope>NUCLEOTIDE SEQUENCE [LARGE SCALE GENOMIC DNA]</scope>
    <source>
        <strain evidence="2 3">JCM 11896</strain>
    </source>
</reference>
<dbReference type="InterPro" id="IPR011042">
    <property type="entry name" value="6-blade_b-propeller_TolB-like"/>
</dbReference>